<evidence type="ECO:0000313" key="9">
    <source>
        <dbReference type="EMBL" id="RZC37600.1"/>
    </source>
</evidence>
<dbReference type="PANTHER" id="PTHR21143">
    <property type="entry name" value="INVERTEBRATE GUSTATORY RECEPTOR"/>
    <property type="match status" value="1"/>
</dbReference>
<feature type="non-terminal residue" evidence="9">
    <location>
        <position position="275"/>
    </location>
</feature>
<evidence type="ECO:0000313" key="10">
    <source>
        <dbReference type="Proteomes" id="UP000292052"/>
    </source>
</evidence>
<dbReference type="OrthoDB" id="6770110at2759"/>
<proteinExistence type="predicted"/>
<feature type="transmembrane region" description="Helical" evidence="8">
    <location>
        <begin position="168"/>
        <end position="187"/>
    </location>
</feature>
<evidence type="ECO:0000256" key="1">
    <source>
        <dbReference type="ARBA" id="ARBA00004651"/>
    </source>
</evidence>
<keyword evidence="3 8" id="KW-0812">Transmembrane</keyword>
<evidence type="ECO:0000256" key="8">
    <source>
        <dbReference type="SAM" id="Phobius"/>
    </source>
</evidence>
<keyword evidence="10" id="KW-1185">Reference proteome</keyword>
<feature type="non-terminal residue" evidence="9">
    <location>
        <position position="1"/>
    </location>
</feature>
<dbReference type="EMBL" id="QDEB01051152">
    <property type="protein sequence ID" value="RZC37600.1"/>
    <property type="molecule type" value="Genomic_DNA"/>
</dbReference>
<dbReference type="Proteomes" id="UP000292052">
    <property type="component" value="Unassembled WGS sequence"/>
</dbReference>
<dbReference type="GO" id="GO:0007165">
    <property type="term" value="P:signal transduction"/>
    <property type="evidence" value="ECO:0007669"/>
    <property type="project" value="UniProtKB-KW"/>
</dbReference>
<comment type="caution">
    <text evidence="9">The sequence shown here is derived from an EMBL/GenBank/DDBJ whole genome shotgun (WGS) entry which is preliminary data.</text>
</comment>
<sequence>FHYYGIAGRSSLELKFNSITGVADTVHLYGISVVVLSKMNTIFLGFFVLAIIFLLAVECMNCSLFISTLRAYSSNCFLMCFSSLMIIMLEEFKFFTYFLLLKYRFKIINLLLRHHFPMNENEEIINYYKIYPKTPPKCDKEMMVKLRSLHLQLCFVGKLLNEYFSMQILLLIGFSFVGFTTNAYYSFDVIFDNFVNNDGNLGVIPSTVIWTATKFTELLFISVVCTITKNEANQTGEILYRIKNRYKKNVASQIIHSNFKITAFDFFDIDMTLFF</sequence>
<dbReference type="Pfam" id="PF08395">
    <property type="entry name" value="7tm_7"/>
    <property type="match status" value="1"/>
</dbReference>
<feature type="transmembrane region" description="Helical" evidence="8">
    <location>
        <begin position="39"/>
        <end position="57"/>
    </location>
</feature>
<dbReference type="InterPro" id="IPR013604">
    <property type="entry name" value="7TM_chemorcpt"/>
</dbReference>
<evidence type="ECO:0000256" key="7">
    <source>
        <dbReference type="ARBA" id="ARBA00023224"/>
    </source>
</evidence>
<dbReference type="GO" id="GO:0008049">
    <property type="term" value="P:male courtship behavior"/>
    <property type="evidence" value="ECO:0007669"/>
    <property type="project" value="TreeGrafter"/>
</dbReference>
<gene>
    <name evidence="9" type="ORF">BDFB_013389</name>
</gene>
<evidence type="ECO:0000256" key="4">
    <source>
        <dbReference type="ARBA" id="ARBA00022989"/>
    </source>
</evidence>
<keyword evidence="2" id="KW-1003">Cell membrane</keyword>
<evidence type="ECO:0000256" key="6">
    <source>
        <dbReference type="ARBA" id="ARBA00023170"/>
    </source>
</evidence>
<evidence type="ECO:0000256" key="2">
    <source>
        <dbReference type="ARBA" id="ARBA00022475"/>
    </source>
</evidence>
<dbReference type="GO" id="GO:0043025">
    <property type="term" value="C:neuronal cell body"/>
    <property type="evidence" value="ECO:0007669"/>
    <property type="project" value="TreeGrafter"/>
</dbReference>
<dbReference type="AlphaFoldDB" id="A0A482VXT5"/>
<evidence type="ECO:0000256" key="3">
    <source>
        <dbReference type="ARBA" id="ARBA00022692"/>
    </source>
</evidence>
<keyword evidence="7" id="KW-0807">Transducer</keyword>
<keyword evidence="5 8" id="KW-0472">Membrane</keyword>
<dbReference type="PANTHER" id="PTHR21143:SF134">
    <property type="entry name" value="GUSTATORY RECEPTOR"/>
    <property type="match status" value="1"/>
</dbReference>
<organism evidence="9 10">
    <name type="scientific">Asbolus verrucosus</name>
    <name type="common">Desert ironclad beetle</name>
    <dbReference type="NCBI Taxonomy" id="1661398"/>
    <lineage>
        <taxon>Eukaryota</taxon>
        <taxon>Metazoa</taxon>
        <taxon>Ecdysozoa</taxon>
        <taxon>Arthropoda</taxon>
        <taxon>Hexapoda</taxon>
        <taxon>Insecta</taxon>
        <taxon>Pterygota</taxon>
        <taxon>Neoptera</taxon>
        <taxon>Endopterygota</taxon>
        <taxon>Coleoptera</taxon>
        <taxon>Polyphaga</taxon>
        <taxon>Cucujiformia</taxon>
        <taxon>Tenebrionidae</taxon>
        <taxon>Pimeliinae</taxon>
        <taxon>Asbolus</taxon>
    </lineage>
</organism>
<name>A0A482VXT5_ASBVE</name>
<keyword evidence="4 8" id="KW-1133">Transmembrane helix</keyword>
<dbReference type="GO" id="GO:0050909">
    <property type="term" value="P:sensory perception of taste"/>
    <property type="evidence" value="ECO:0007669"/>
    <property type="project" value="InterPro"/>
</dbReference>
<dbReference type="GO" id="GO:0030425">
    <property type="term" value="C:dendrite"/>
    <property type="evidence" value="ECO:0007669"/>
    <property type="project" value="TreeGrafter"/>
</dbReference>
<dbReference type="GO" id="GO:0005886">
    <property type="term" value="C:plasma membrane"/>
    <property type="evidence" value="ECO:0007669"/>
    <property type="project" value="UniProtKB-SubCell"/>
</dbReference>
<dbReference type="GO" id="GO:0030424">
    <property type="term" value="C:axon"/>
    <property type="evidence" value="ECO:0007669"/>
    <property type="project" value="TreeGrafter"/>
</dbReference>
<protein>
    <submittedName>
        <fullName evidence="9">7tm 7 domain containing protein</fullName>
    </submittedName>
</protein>
<dbReference type="GO" id="GO:0007635">
    <property type="term" value="P:chemosensory behavior"/>
    <property type="evidence" value="ECO:0007669"/>
    <property type="project" value="TreeGrafter"/>
</dbReference>
<evidence type="ECO:0000256" key="5">
    <source>
        <dbReference type="ARBA" id="ARBA00023136"/>
    </source>
</evidence>
<comment type="subcellular location">
    <subcellularLocation>
        <location evidence="1">Cell membrane</location>
        <topology evidence="1">Multi-pass membrane protein</topology>
    </subcellularLocation>
</comment>
<accession>A0A482VXT5</accession>
<reference evidence="9 10" key="1">
    <citation type="submission" date="2017-03" db="EMBL/GenBank/DDBJ databases">
        <title>Genome of the blue death feigning beetle - Asbolus verrucosus.</title>
        <authorList>
            <person name="Rider S.D."/>
        </authorList>
    </citation>
    <scope>NUCLEOTIDE SEQUENCE [LARGE SCALE GENOMIC DNA]</scope>
    <source>
        <strain evidence="9">Butters</strain>
        <tissue evidence="9">Head and leg muscle</tissue>
    </source>
</reference>
<keyword evidence="6" id="KW-0675">Receptor</keyword>